<dbReference type="InterPro" id="IPR050267">
    <property type="entry name" value="Anti-sigma-factor_SerPK"/>
</dbReference>
<dbReference type="InterPro" id="IPR003594">
    <property type="entry name" value="HATPase_dom"/>
</dbReference>
<organism evidence="3 4">
    <name type="scientific">Actinocorallia aurantiaca</name>
    <dbReference type="NCBI Taxonomy" id="46204"/>
    <lineage>
        <taxon>Bacteria</taxon>
        <taxon>Bacillati</taxon>
        <taxon>Actinomycetota</taxon>
        <taxon>Actinomycetes</taxon>
        <taxon>Streptosporangiales</taxon>
        <taxon>Thermomonosporaceae</taxon>
        <taxon>Actinocorallia</taxon>
    </lineage>
</organism>
<dbReference type="Pfam" id="PF13581">
    <property type="entry name" value="HATPase_c_2"/>
    <property type="match status" value="1"/>
</dbReference>
<keyword evidence="1" id="KW-0808">Transferase</keyword>
<dbReference type="InterPro" id="IPR036890">
    <property type="entry name" value="HATPase_C_sf"/>
</dbReference>
<evidence type="ECO:0000256" key="1">
    <source>
        <dbReference type="ARBA" id="ARBA00022527"/>
    </source>
</evidence>
<proteinExistence type="predicted"/>
<sequence>MGSLVVLGSVGFGGEDSAVPAARRYARGLLDGEGVDAGEAQLIVSELVTNAVAHGGEGGFRLTVSVGDDVVRIEVADSGVVGKEPQVREAADEDEEGRGLLIVDALTRRWGVHEDGDGTVVWAELEKRPVSSGLAGETG</sequence>
<feature type="domain" description="Histidine kinase/HSP90-like ATPase" evidence="2">
    <location>
        <begin position="18"/>
        <end position="123"/>
    </location>
</feature>
<keyword evidence="4" id="KW-1185">Reference proteome</keyword>
<protein>
    <recommendedName>
        <fullName evidence="2">Histidine kinase/HSP90-like ATPase domain-containing protein</fullName>
    </recommendedName>
</protein>
<dbReference type="SUPFAM" id="SSF55874">
    <property type="entry name" value="ATPase domain of HSP90 chaperone/DNA topoisomerase II/histidine kinase"/>
    <property type="match status" value="1"/>
</dbReference>
<dbReference type="CDD" id="cd16936">
    <property type="entry name" value="HATPase_RsbW-like"/>
    <property type="match status" value="1"/>
</dbReference>
<dbReference type="Gene3D" id="3.30.565.10">
    <property type="entry name" value="Histidine kinase-like ATPase, C-terminal domain"/>
    <property type="match status" value="1"/>
</dbReference>
<dbReference type="PANTHER" id="PTHR35526:SF3">
    <property type="entry name" value="ANTI-SIGMA-F FACTOR RSBW"/>
    <property type="match status" value="1"/>
</dbReference>
<name>A0ABP6GMN6_9ACTN</name>
<keyword evidence="1" id="KW-0723">Serine/threonine-protein kinase</keyword>
<gene>
    <name evidence="3" type="ORF">GCM10010439_29270</name>
</gene>
<accession>A0ABP6GMN6</accession>
<keyword evidence="1" id="KW-0418">Kinase</keyword>
<evidence type="ECO:0000313" key="4">
    <source>
        <dbReference type="Proteomes" id="UP001501842"/>
    </source>
</evidence>
<comment type="caution">
    <text evidence="3">The sequence shown here is derived from an EMBL/GenBank/DDBJ whole genome shotgun (WGS) entry which is preliminary data.</text>
</comment>
<dbReference type="EMBL" id="BAAATZ010000009">
    <property type="protein sequence ID" value="GAA2726507.1"/>
    <property type="molecule type" value="Genomic_DNA"/>
</dbReference>
<evidence type="ECO:0000313" key="3">
    <source>
        <dbReference type="EMBL" id="GAA2726507.1"/>
    </source>
</evidence>
<dbReference type="RefSeq" id="WP_344450899.1">
    <property type="nucleotide sequence ID" value="NZ_BAAATZ010000009.1"/>
</dbReference>
<dbReference type="PANTHER" id="PTHR35526">
    <property type="entry name" value="ANTI-SIGMA-F FACTOR RSBW-RELATED"/>
    <property type="match status" value="1"/>
</dbReference>
<reference evidence="4" key="1">
    <citation type="journal article" date="2019" name="Int. J. Syst. Evol. Microbiol.">
        <title>The Global Catalogue of Microorganisms (GCM) 10K type strain sequencing project: providing services to taxonomists for standard genome sequencing and annotation.</title>
        <authorList>
            <consortium name="The Broad Institute Genomics Platform"/>
            <consortium name="The Broad Institute Genome Sequencing Center for Infectious Disease"/>
            <person name="Wu L."/>
            <person name="Ma J."/>
        </authorList>
    </citation>
    <scope>NUCLEOTIDE SEQUENCE [LARGE SCALE GENOMIC DNA]</scope>
    <source>
        <strain evidence="4">JCM 8201</strain>
    </source>
</reference>
<evidence type="ECO:0000259" key="2">
    <source>
        <dbReference type="Pfam" id="PF13581"/>
    </source>
</evidence>
<dbReference type="Proteomes" id="UP001501842">
    <property type="component" value="Unassembled WGS sequence"/>
</dbReference>